<name>A0ABP8AY88_9MICO</name>
<dbReference type="EMBL" id="BAABBX010000016">
    <property type="protein sequence ID" value="GAA4193321.1"/>
    <property type="molecule type" value="Genomic_DNA"/>
</dbReference>
<dbReference type="Pfam" id="PF13289">
    <property type="entry name" value="SIR2_2"/>
    <property type="match status" value="1"/>
</dbReference>
<evidence type="ECO:0000313" key="1">
    <source>
        <dbReference type="EMBL" id="GAA4193321.1"/>
    </source>
</evidence>
<dbReference type="SUPFAM" id="SSF52467">
    <property type="entry name" value="DHS-like NAD/FAD-binding domain"/>
    <property type="match status" value="1"/>
</dbReference>
<organism evidence="1 2">
    <name type="scientific">Gryllotalpicola kribbensis</name>
    <dbReference type="NCBI Taxonomy" id="993084"/>
    <lineage>
        <taxon>Bacteria</taxon>
        <taxon>Bacillati</taxon>
        <taxon>Actinomycetota</taxon>
        <taxon>Actinomycetes</taxon>
        <taxon>Micrococcales</taxon>
        <taxon>Microbacteriaceae</taxon>
        <taxon>Gryllotalpicola</taxon>
    </lineage>
</organism>
<comment type="caution">
    <text evidence="1">The sequence shown here is derived from an EMBL/GenBank/DDBJ whole genome shotgun (WGS) entry which is preliminary data.</text>
</comment>
<evidence type="ECO:0000313" key="2">
    <source>
        <dbReference type="Proteomes" id="UP001500213"/>
    </source>
</evidence>
<protein>
    <recommendedName>
        <fullName evidence="3">SIR2-like domain-containing protein</fullName>
    </recommendedName>
</protein>
<gene>
    <name evidence="1" type="ORF">GCM10022288_26930</name>
</gene>
<reference evidence="2" key="1">
    <citation type="journal article" date="2019" name="Int. J. Syst. Evol. Microbiol.">
        <title>The Global Catalogue of Microorganisms (GCM) 10K type strain sequencing project: providing services to taxonomists for standard genome sequencing and annotation.</title>
        <authorList>
            <consortium name="The Broad Institute Genomics Platform"/>
            <consortium name="The Broad Institute Genome Sequencing Center for Infectious Disease"/>
            <person name="Wu L."/>
            <person name="Ma J."/>
        </authorList>
    </citation>
    <scope>NUCLEOTIDE SEQUENCE [LARGE SCALE GENOMIC DNA]</scope>
    <source>
        <strain evidence="2">JCM 17593</strain>
    </source>
</reference>
<dbReference type="InterPro" id="IPR029035">
    <property type="entry name" value="DHS-like_NAD/FAD-binding_dom"/>
</dbReference>
<evidence type="ECO:0008006" key="3">
    <source>
        <dbReference type="Google" id="ProtNLM"/>
    </source>
</evidence>
<keyword evidence="2" id="KW-1185">Reference proteome</keyword>
<sequence length="258" mass="28738">MLGALTQAVEDLVGTSGSQPVFRDLQRVMLAALDKSLAVDGKRLGYLTRLLTSSNRVGVVTLNYDLTIETASEQLGLAFETGVQQWRGGYEWSWNSSLNVRLLKLHGSLNWFYEDHAESRLAQKRIIYRPTSGDGDVPGNERVMIFGTGSKLRHDGPFLAMYQEFQRLLAQRTRLIVIGYSFRDDHVNEVIRRWVNTSPACEIVVIDPALEHWSPDAPSAGPIFPFYGELHRAAARDSGFTLTSIPQGAAVGLRELFG</sequence>
<accession>A0ABP8AY88</accession>
<proteinExistence type="predicted"/>
<dbReference type="Proteomes" id="UP001500213">
    <property type="component" value="Unassembled WGS sequence"/>
</dbReference>